<sequence>MDFPCNETISATMSKYTPRQTRQVVVSTPHSSVHIQSDPKNAVQMNQQELQQGLQYEDQYEDQYELQREREEELGQKQQQELKKELRQPLEKPQKREVVVLSLRNEKFRLCSKDEVKPYIKDHGLWKQKLPCAPWNKKVINCTPFDESRQMTRKNAIDIYENGRLPLRGLGRLFWIKRLLGIVTEMYTFPGNLEDLEKPKTSTQSTSKDKDSQNNPEAKSARDDA</sequence>
<protein>
    <submittedName>
        <fullName evidence="2">Uncharacterized protein</fullName>
    </submittedName>
</protein>
<dbReference type="EMBL" id="JBBWRZ010000010">
    <property type="protein sequence ID" value="KAK8227094.1"/>
    <property type="molecule type" value="Genomic_DNA"/>
</dbReference>
<feature type="region of interest" description="Disordered" evidence="1">
    <location>
        <begin position="193"/>
        <end position="225"/>
    </location>
</feature>
<evidence type="ECO:0000313" key="2">
    <source>
        <dbReference type="EMBL" id="KAK8227094.1"/>
    </source>
</evidence>
<proteinExistence type="predicted"/>
<reference evidence="2 3" key="1">
    <citation type="submission" date="2024-04" db="EMBL/GenBank/DDBJ databases">
        <title>Phyllosticta paracitricarpa is synonymous to the EU quarantine fungus P. citricarpa based on phylogenomic analyses.</title>
        <authorList>
            <consortium name="Lawrence Berkeley National Laboratory"/>
            <person name="Van Ingen-Buijs V.A."/>
            <person name="Van Westerhoven A.C."/>
            <person name="Haridas S."/>
            <person name="Skiadas P."/>
            <person name="Martin F."/>
            <person name="Groenewald J.Z."/>
            <person name="Crous P.W."/>
            <person name="Seidl M.F."/>
        </authorList>
    </citation>
    <scope>NUCLEOTIDE SEQUENCE [LARGE SCALE GENOMIC DNA]</scope>
    <source>
        <strain evidence="2 3">CBS 123374</strain>
    </source>
</reference>
<organism evidence="2 3">
    <name type="scientific">Phyllosticta capitalensis</name>
    <dbReference type="NCBI Taxonomy" id="121624"/>
    <lineage>
        <taxon>Eukaryota</taxon>
        <taxon>Fungi</taxon>
        <taxon>Dikarya</taxon>
        <taxon>Ascomycota</taxon>
        <taxon>Pezizomycotina</taxon>
        <taxon>Dothideomycetes</taxon>
        <taxon>Dothideomycetes incertae sedis</taxon>
        <taxon>Botryosphaeriales</taxon>
        <taxon>Phyllostictaceae</taxon>
        <taxon>Phyllosticta</taxon>
    </lineage>
</organism>
<evidence type="ECO:0000313" key="3">
    <source>
        <dbReference type="Proteomes" id="UP001492380"/>
    </source>
</evidence>
<keyword evidence="3" id="KW-1185">Reference proteome</keyword>
<dbReference type="Proteomes" id="UP001492380">
    <property type="component" value="Unassembled WGS sequence"/>
</dbReference>
<accession>A0ABR1YDP7</accession>
<comment type="caution">
    <text evidence="2">The sequence shown here is derived from an EMBL/GenBank/DDBJ whole genome shotgun (WGS) entry which is preliminary data.</text>
</comment>
<gene>
    <name evidence="2" type="ORF">HDK90DRAFT_47655</name>
</gene>
<feature type="region of interest" description="Disordered" evidence="1">
    <location>
        <begin position="69"/>
        <end position="88"/>
    </location>
</feature>
<name>A0ABR1YDP7_9PEZI</name>
<evidence type="ECO:0000256" key="1">
    <source>
        <dbReference type="SAM" id="MobiDB-lite"/>
    </source>
</evidence>